<keyword evidence="10" id="KW-1185">Reference proteome</keyword>
<gene>
    <name evidence="7" type="primary">mltG</name>
    <name evidence="9" type="ORF">JP39_07165</name>
</gene>
<dbReference type="AlphaFoldDB" id="A0A0K2LCY6"/>
<evidence type="ECO:0000256" key="1">
    <source>
        <dbReference type="ARBA" id="ARBA00022475"/>
    </source>
</evidence>
<reference evidence="9 10" key="1">
    <citation type="submission" date="2015-08" db="EMBL/GenBank/DDBJ databases">
        <title>Genomic sequence of Lactobacillus heilongjiangensis DSM 28069, isolated from Chinese traditional pickle.</title>
        <authorList>
            <person name="Jiang X."/>
            <person name="Zheng B."/>
            <person name="Cheng H."/>
        </authorList>
    </citation>
    <scope>NUCLEOTIDE SEQUENCE [LARGE SCALE GENOMIC DNA]</scope>
    <source>
        <strain evidence="9 10">DSM 28069</strain>
    </source>
</reference>
<name>A0A0K2LCY6_9LACO</name>
<feature type="region of interest" description="Disordered" evidence="8">
    <location>
        <begin position="1"/>
        <end position="22"/>
    </location>
</feature>
<evidence type="ECO:0000256" key="6">
    <source>
        <dbReference type="ARBA" id="ARBA00023316"/>
    </source>
</evidence>
<dbReference type="GO" id="GO:0009252">
    <property type="term" value="P:peptidoglycan biosynthetic process"/>
    <property type="evidence" value="ECO:0007669"/>
    <property type="project" value="UniProtKB-UniRule"/>
</dbReference>
<evidence type="ECO:0000256" key="5">
    <source>
        <dbReference type="ARBA" id="ARBA00023239"/>
    </source>
</evidence>
<dbReference type="EMBL" id="CP012559">
    <property type="protein sequence ID" value="ALB29161.1"/>
    <property type="molecule type" value="Genomic_DNA"/>
</dbReference>
<sequence>MSQKDDKKEALQQESSDKMQTRAEERKVANHIAYWIVGVIAVLAVVVAIIGFNYVNSSLQPYNANSKEDVVVKIPIGSSSKEIAKTLEKDKVIKSATVFNLYIKAQNYTDFQAGYYKFKQSWGVGDVVKQLQKGGTEQPPTTNSGDTVLVREGITIDQIGDAIQSGTKRSLKFKKSDFMKLMKDESYMKQLQKKYPELLDSTMAKKNVRYHLEGYLFPATYSVYKGMTLKGLVNQMVENEDEKLTPYYATIKEKGYTVQEVLTLASLVEREGLHTKDRKKIAGVFYNRLAVNMPLQSDISVMYALNTHKTKLTNKDTSVKSPYNLYKNEGYGPGPFNTPSIDSIEATLNPADRDQNYLYFFANLTTGKITYSHTLAEHNSRYATTGQ</sequence>
<organism evidence="9 10">
    <name type="scientific">Companilactobacillus heilongjiangensis</name>
    <dbReference type="NCBI Taxonomy" id="1074467"/>
    <lineage>
        <taxon>Bacteria</taxon>
        <taxon>Bacillati</taxon>
        <taxon>Bacillota</taxon>
        <taxon>Bacilli</taxon>
        <taxon>Lactobacillales</taxon>
        <taxon>Lactobacillaceae</taxon>
        <taxon>Companilactobacillus</taxon>
    </lineage>
</organism>
<keyword evidence="6 7" id="KW-0961">Cell wall biogenesis/degradation</keyword>
<feature type="site" description="Important for catalytic activity" evidence="7">
    <location>
        <position position="271"/>
    </location>
</feature>
<feature type="transmembrane region" description="Helical" evidence="7">
    <location>
        <begin position="32"/>
        <end position="55"/>
    </location>
</feature>
<comment type="subcellular location">
    <subcellularLocation>
        <location evidence="7">Cell membrane</location>
        <topology evidence="7">Single-pass membrane protein</topology>
    </subcellularLocation>
</comment>
<comment type="catalytic activity">
    <reaction evidence="7">
        <text>a peptidoglycan chain = a peptidoglycan chain with N-acetyl-1,6-anhydromuramyl-[peptide] at the reducing end + a peptidoglycan chain with N-acetylglucosamine at the non-reducing end.</text>
        <dbReference type="EC" id="4.2.2.29"/>
    </reaction>
</comment>
<evidence type="ECO:0000256" key="8">
    <source>
        <dbReference type="SAM" id="MobiDB-lite"/>
    </source>
</evidence>
<dbReference type="STRING" id="1074467.JP39_07165"/>
<dbReference type="GO" id="GO:0008932">
    <property type="term" value="F:lytic endotransglycosylase activity"/>
    <property type="evidence" value="ECO:0007669"/>
    <property type="project" value="UniProtKB-UniRule"/>
</dbReference>
<dbReference type="InterPro" id="IPR003770">
    <property type="entry name" value="MLTG-like"/>
</dbReference>
<dbReference type="GO" id="GO:0005886">
    <property type="term" value="C:plasma membrane"/>
    <property type="evidence" value="ECO:0007669"/>
    <property type="project" value="UniProtKB-SubCell"/>
</dbReference>
<keyword evidence="2 7" id="KW-0812">Transmembrane</keyword>
<proteinExistence type="inferred from homology"/>
<evidence type="ECO:0000256" key="4">
    <source>
        <dbReference type="ARBA" id="ARBA00023136"/>
    </source>
</evidence>
<comment type="function">
    <text evidence="7">Functions as a peptidoglycan terminase that cleaves nascent peptidoglycan strands endolytically to terminate their elongation.</text>
</comment>
<keyword evidence="4 7" id="KW-0472">Membrane</keyword>
<dbReference type="HAMAP" id="MF_02065">
    <property type="entry name" value="MltG"/>
    <property type="match status" value="1"/>
</dbReference>
<accession>A0A0K2LCY6</accession>
<evidence type="ECO:0000256" key="3">
    <source>
        <dbReference type="ARBA" id="ARBA00022989"/>
    </source>
</evidence>
<dbReference type="EC" id="4.2.2.29" evidence="7"/>
<dbReference type="NCBIfam" id="TIGR00247">
    <property type="entry name" value="endolytic transglycosylase MltG"/>
    <property type="match status" value="1"/>
</dbReference>
<dbReference type="CDD" id="cd08010">
    <property type="entry name" value="MltG_like"/>
    <property type="match status" value="1"/>
</dbReference>
<dbReference type="PANTHER" id="PTHR30518">
    <property type="entry name" value="ENDOLYTIC MUREIN TRANSGLYCOSYLASE"/>
    <property type="match status" value="1"/>
</dbReference>
<evidence type="ECO:0000313" key="10">
    <source>
        <dbReference type="Proteomes" id="UP000061546"/>
    </source>
</evidence>
<dbReference type="PANTHER" id="PTHR30518:SF2">
    <property type="entry name" value="ENDOLYTIC MUREIN TRANSGLYCOSYLASE"/>
    <property type="match status" value="1"/>
</dbReference>
<protein>
    <recommendedName>
        <fullName evidence="7">Endolytic murein transglycosylase</fullName>
        <ecNumber evidence="7">4.2.2.29</ecNumber>
    </recommendedName>
    <alternativeName>
        <fullName evidence="7">Peptidoglycan lytic transglycosylase</fullName>
    </alternativeName>
    <alternativeName>
        <fullName evidence="7">Peptidoglycan polymerization terminase</fullName>
    </alternativeName>
</protein>
<evidence type="ECO:0000313" key="9">
    <source>
        <dbReference type="EMBL" id="ALB29161.1"/>
    </source>
</evidence>
<dbReference type="Pfam" id="PF02618">
    <property type="entry name" value="YceG"/>
    <property type="match status" value="1"/>
</dbReference>
<dbReference type="Gene3D" id="3.30.1490.480">
    <property type="entry name" value="Endolytic murein transglycosylase"/>
    <property type="match status" value="1"/>
</dbReference>
<evidence type="ECO:0000256" key="2">
    <source>
        <dbReference type="ARBA" id="ARBA00022692"/>
    </source>
</evidence>
<dbReference type="KEGG" id="lhi:JP39_07165"/>
<dbReference type="GO" id="GO:0071555">
    <property type="term" value="P:cell wall organization"/>
    <property type="evidence" value="ECO:0007669"/>
    <property type="project" value="UniProtKB-KW"/>
</dbReference>
<dbReference type="Proteomes" id="UP000061546">
    <property type="component" value="Chromosome"/>
</dbReference>
<comment type="similarity">
    <text evidence="7">Belongs to the transglycosylase MltG family.</text>
</comment>
<evidence type="ECO:0000256" key="7">
    <source>
        <dbReference type="HAMAP-Rule" id="MF_02065"/>
    </source>
</evidence>
<keyword evidence="3 7" id="KW-1133">Transmembrane helix</keyword>
<keyword evidence="5 7" id="KW-0456">Lyase</keyword>
<keyword evidence="1 7" id="KW-1003">Cell membrane</keyword>